<dbReference type="EMBL" id="JAEKNR010000142">
    <property type="protein sequence ID" value="MBJ7599138.1"/>
    <property type="molecule type" value="Genomic_DNA"/>
</dbReference>
<evidence type="ECO:0000256" key="8">
    <source>
        <dbReference type="ARBA" id="ARBA00030803"/>
    </source>
</evidence>
<keyword evidence="13" id="KW-1185">Reference proteome</keyword>
<sequence>MTCDEHDELESSIAAFVLDAADAKEGDIARAHMDACPSCRELARRLSRAAVALPLAADEVKPPERLRARILAAAEATPPVRPGSFSPARALQIARAGRKNLDPTRPSRLPRLLAAALAAVIVIAALVGLATWTIRLNQQIDQQNRQLSQLNTKLGQQKEIINQAPAYHTLNGSGPLNGASGTVTSKPDNSAGIIFDFNGLPQLPAGKVYEVWLIDTNNHASRVGIFRPDVFGAYRLVSNRSLQGVKVVAVTVENGPNGVDQPTQTPPMAGNVG</sequence>
<keyword evidence="3" id="KW-1003">Cell membrane</keyword>
<gene>
    <name evidence="12" type="ORF">JF922_13805</name>
</gene>
<dbReference type="RefSeq" id="WP_338202572.1">
    <property type="nucleotide sequence ID" value="NZ_JAEKNR010000142.1"/>
</dbReference>
<dbReference type="InterPro" id="IPR051474">
    <property type="entry name" value="Anti-sigma-K/W_factor"/>
</dbReference>
<evidence type="ECO:0000313" key="12">
    <source>
        <dbReference type="EMBL" id="MBJ7599138.1"/>
    </source>
</evidence>
<evidence type="ECO:0000256" key="4">
    <source>
        <dbReference type="ARBA" id="ARBA00022692"/>
    </source>
</evidence>
<evidence type="ECO:0000256" key="10">
    <source>
        <dbReference type="SAM" id="Phobius"/>
    </source>
</evidence>
<dbReference type="Gene3D" id="1.10.10.1320">
    <property type="entry name" value="Anti-sigma factor, zinc-finger domain"/>
    <property type="match status" value="1"/>
</dbReference>
<accession>A0A934KB68</accession>
<feature type="domain" description="Anti-sigma K factor RskA C-terminal" evidence="11">
    <location>
        <begin position="114"/>
        <end position="266"/>
    </location>
</feature>
<evidence type="ECO:0000313" key="13">
    <source>
        <dbReference type="Proteomes" id="UP000612893"/>
    </source>
</evidence>
<evidence type="ECO:0000256" key="1">
    <source>
        <dbReference type="ARBA" id="ARBA00004167"/>
    </source>
</evidence>
<comment type="caution">
    <text evidence="12">The sequence shown here is derived from an EMBL/GenBank/DDBJ whole genome shotgun (WGS) entry which is preliminary data.</text>
</comment>
<feature type="transmembrane region" description="Helical" evidence="10">
    <location>
        <begin position="112"/>
        <end position="134"/>
    </location>
</feature>
<name>A0A934KB68_9BACT</name>
<dbReference type="GO" id="GO:0016989">
    <property type="term" value="F:sigma factor antagonist activity"/>
    <property type="evidence" value="ECO:0007669"/>
    <property type="project" value="TreeGrafter"/>
</dbReference>
<protein>
    <recommendedName>
        <fullName evidence="8">Regulator of SigK</fullName>
    </recommendedName>
    <alternativeName>
        <fullName evidence="7">Sigma-K anti-sigma factor RskA</fullName>
    </alternativeName>
</protein>
<dbReference type="GO" id="GO:0006417">
    <property type="term" value="P:regulation of translation"/>
    <property type="evidence" value="ECO:0007669"/>
    <property type="project" value="TreeGrafter"/>
</dbReference>
<evidence type="ECO:0000256" key="2">
    <source>
        <dbReference type="ARBA" id="ARBA00004236"/>
    </source>
</evidence>
<reference evidence="12" key="1">
    <citation type="submission" date="2020-10" db="EMBL/GenBank/DDBJ databases">
        <title>Ca. Dormibacterota MAGs.</title>
        <authorList>
            <person name="Montgomery K."/>
        </authorList>
    </citation>
    <scope>NUCLEOTIDE SEQUENCE [LARGE SCALE GENOMIC DNA]</scope>
    <source>
        <strain evidence="12">SC8812_S17_10</strain>
    </source>
</reference>
<dbReference type="AlphaFoldDB" id="A0A934KB68"/>
<organism evidence="12 13">
    <name type="scientific">Candidatus Nephthysia bennettiae</name>
    <dbReference type="NCBI Taxonomy" id="3127016"/>
    <lineage>
        <taxon>Bacteria</taxon>
        <taxon>Bacillati</taxon>
        <taxon>Candidatus Dormiibacterota</taxon>
        <taxon>Candidatus Dormibacteria</taxon>
        <taxon>Candidatus Dormibacterales</taxon>
        <taxon>Candidatus Dormibacteraceae</taxon>
        <taxon>Candidatus Nephthysia</taxon>
    </lineage>
</organism>
<proteinExistence type="predicted"/>
<dbReference type="GO" id="GO:0005886">
    <property type="term" value="C:plasma membrane"/>
    <property type="evidence" value="ECO:0007669"/>
    <property type="project" value="UniProtKB-SubCell"/>
</dbReference>
<evidence type="ECO:0000256" key="5">
    <source>
        <dbReference type="ARBA" id="ARBA00022989"/>
    </source>
</evidence>
<dbReference type="PANTHER" id="PTHR37461:SF1">
    <property type="entry name" value="ANTI-SIGMA-K FACTOR RSKA"/>
    <property type="match status" value="1"/>
</dbReference>
<dbReference type="Proteomes" id="UP000612893">
    <property type="component" value="Unassembled WGS sequence"/>
</dbReference>
<evidence type="ECO:0000256" key="7">
    <source>
        <dbReference type="ARBA" id="ARBA00029829"/>
    </source>
</evidence>
<keyword evidence="4 10" id="KW-0812">Transmembrane</keyword>
<feature type="coiled-coil region" evidence="9">
    <location>
        <begin position="133"/>
        <end position="160"/>
    </location>
</feature>
<keyword evidence="5 10" id="KW-1133">Transmembrane helix</keyword>
<evidence type="ECO:0000256" key="6">
    <source>
        <dbReference type="ARBA" id="ARBA00023136"/>
    </source>
</evidence>
<keyword evidence="6 10" id="KW-0472">Membrane</keyword>
<dbReference type="InterPro" id="IPR018764">
    <property type="entry name" value="RskA_C"/>
</dbReference>
<evidence type="ECO:0000256" key="9">
    <source>
        <dbReference type="SAM" id="Coils"/>
    </source>
</evidence>
<keyword evidence="9" id="KW-0175">Coiled coil</keyword>
<dbReference type="PANTHER" id="PTHR37461">
    <property type="entry name" value="ANTI-SIGMA-K FACTOR RSKA"/>
    <property type="match status" value="1"/>
</dbReference>
<dbReference type="Pfam" id="PF10099">
    <property type="entry name" value="RskA_C"/>
    <property type="match status" value="1"/>
</dbReference>
<comment type="subcellular location">
    <subcellularLocation>
        <location evidence="2">Cell membrane</location>
    </subcellularLocation>
    <subcellularLocation>
        <location evidence="1">Membrane</location>
        <topology evidence="1">Single-pass membrane protein</topology>
    </subcellularLocation>
</comment>
<evidence type="ECO:0000256" key="3">
    <source>
        <dbReference type="ARBA" id="ARBA00022475"/>
    </source>
</evidence>
<evidence type="ECO:0000259" key="11">
    <source>
        <dbReference type="Pfam" id="PF10099"/>
    </source>
</evidence>
<dbReference type="InterPro" id="IPR041916">
    <property type="entry name" value="Anti_sigma_zinc_sf"/>
</dbReference>